<evidence type="ECO:0000313" key="2">
    <source>
        <dbReference type="Proteomes" id="UP000316624"/>
    </source>
</evidence>
<sequence>MANKIAANLAARGEDRAVAETAQHIVDYWDPTMRSTLLSAEPNRLSLIARRAVEKLSSR</sequence>
<dbReference type="InterPro" id="IPR021074">
    <property type="entry name" value="Formate_DH_dsu"/>
</dbReference>
<keyword evidence="2" id="KW-1185">Reference proteome</keyword>
<gene>
    <name evidence="1" type="ORF">IQ35_03091</name>
</gene>
<accession>A0A562K825</accession>
<dbReference type="RefSeq" id="WP_145074661.1">
    <property type="nucleotide sequence ID" value="NZ_JACIIY010000025.1"/>
</dbReference>
<name>A0A562K825_SPHWJ</name>
<protein>
    <submittedName>
        <fullName evidence="1">Formate dehydrogenase subunit delta</fullName>
    </submittedName>
</protein>
<dbReference type="Pfam" id="PF11390">
    <property type="entry name" value="FdsD"/>
    <property type="match status" value="1"/>
</dbReference>
<dbReference type="AlphaFoldDB" id="A0A562K825"/>
<dbReference type="EMBL" id="VLKK01000014">
    <property type="protein sequence ID" value="TWH91578.1"/>
    <property type="molecule type" value="Genomic_DNA"/>
</dbReference>
<dbReference type="Proteomes" id="UP000316624">
    <property type="component" value="Unassembled WGS sequence"/>
</dbReference>
<reference evidence="1 2" key="1">
    <citation type="journal article" date="2015" name="Stand. Genomic Sci.">
        <title>Genomic Encyclopedia of Bacterial and Archaeal Type Strains, Phase III: the genomes of soil and plant-associated and newly described type strains.</title>
        <authorList>
            <person name="Whitman W.B."/>
            <person name="Woyke T."/>
            <person name="Klenk H.P."/>
            <person name="Zhou Y."/>
            <person name="Lilburn T.G."/>
            <person name="Beck B.J."/>
            <person name="De Vos P."/>
            <person name="Vandamme P."/>
            <person name="Eisen J.A."/>
            <person name="Garrity G."/>
            <person name="Hugenholtz P."/>
            <person name="Kyrpides N.C."/>
        </authorList>
    </citation>
    <scope>NUCLEOTIDE SEQUENCE [LARGE SCALE GENOMIC DNA]</scope>
    <source>
        <strain evidence="1 2">CGMCC 1.7748</strain>
    </source>
</reference>
<proteinExistence type="predicted"/>
<comment type="caution">
    <text evidence="1">The sequence shown here is derived from an EMBL/GenBank/DDBJ whole genome shotgun (WGS) entry which is preliminary data.</text>
</comment>
<evidence type="ECO:0000313" key="1">
    <source>
        <dbReference type="EMBL" id="TWH91578.1"/>
    </source>
</evidence>
<organism evidence="1 2">
    <name type="scientific">Sphingobium wenxiniae (strain DSM 21828 / CGMCC 1.7748 / JZ-1)</name>
    <dbReference type="NCBI Taxonomy" id="595605"/>
    <lineage>
        <taxon>Bacteria</taxon>
        <taxon>Pseudomonadati</taxon>
        <taxon>Pseudomonadota</taxon>
        <taxon>Alphaproteobacteria</taxon>
        <taxon>Sphingomonadales</taxon>
        <taxon>Sphingomonadaceae</taxon>
        <taxon>Sphingobium</taxon>
    </lineage>
</organism>